<dbReference type="Gene3D" id="1.20.1220.20">
    <property type="entry name" value="Uncharcterised protein PF01724"/>
    <property type="match status" value="1"/>
</dbReference>
<dbReference type="PANTHER" id="PTHR34235">
    <property type="entry name" value="SLR1203 PROTEIN-RELATED"/>
    <property type="match status" value="1"/>
</dbReference>
<organism evidence="1 2">
    <name type="scientific">Crenothrix polyspora</name>
    <dbReference type="NCBI Taxonomy" id="360316"/>
    <lineage>
        <taxon>Bacteria</taxon>
        <taxon>Pseudomonadati</taxon>
        <taxon>Pseudomonadota</taxon>
        <taxon>Gammaproteobacteria</taxon>
        <taxon>Methylococcales</taxon>
        <taxon>Crenotrichaceae</taxon>
        <taxon>Crenothrix</taxon>
    </lineage>
</organism>
<dbReference type="EMBL" id="FUKI01000119">
    <property type="protein sequence ID" value="SJM93356.1"/>
    <property type="molecule type" value="Genomic_DNA"/>
</dbReference>
<reference evidence="2" key="1">
    <citation type="submission" date="2017-02" db="EMBL/GenBank/DDBJ databases">
        <authorList>
            <person name="Daims H."/>
        </authorList>
    </citation>
    <scope>NUCLEOTIDE SEQUENCE [LARGE SCALE GENOMIC DNA]</scope>
</reference>
<name>A0A1R4HB06_9GAMM</name>
<keyword evidence="2" id="KW-1185">Reference proteome</keyword>
<protein>
    <recommendedName>
        <fullName evidence="3">DUF29 domain-containing protein</fullName>
    </recommendedName>
</protein>
<sequence length="144" mass="16486">MTTYEADIIAWANEQAQFVRAGRFELLDLEHIAEEIEDVGKSEQRELASRMAVLIAHLLKWQFQPERQGTSWQRTITEQRKSLGFHIKQVPSLKSKLNDPEWFAAIWSDAVTMAVNETGMAGFPKSCPWSIEEILSSEWLPAPL</sequence>
<evidence type="ECO:0000313" key="1">
    <source>
        <dbReference type="EMBL" id="SJM93356.1"/>
    </source>
</evidence>
<dbReference type="OrthoDB" id="5766125at2"/>
<dbReference type="RefSeq" id="WP_087143797.1">
    <property type="nucleotide sequence ID" value="NZ_FUKI01000119.1"/>
</dbReference>
<accession>A0A1R4HB06</accession>
<dbReference type="Pfam" id="PF01724">
    <property type="entry name" value="DUF29"/>
    <property type="match status" value="1"/>
</dbReference>
<evidence type="ECO:0008006" key="3">
    <source>
        <dbReference type="Google" id="ProtNLM"/>
    </source>
</evidence>
<evidence type="ECO:0000313" key="2">
    <source>
        <dbReference type="Proteomes" id="UP000195667"/>
    </source>
</evidence>
<dbReference type="Proteomes" id="UP000195667">
    <property type="component" value="Unassembled WGS sequence"/>
</dbReference>
<dbReference type="InterPro" id="IPR002636">
    <property type="entry name" value="DUF29"/>
</dbReference>
<dbReference type="PANTHER" id="PTHR34235:SF4">
    <property type="entry name" value="SLR0291 PROTEIN"/>
    <property type="match status" value="1"/>
</dbReference>
<gene>
    <name evidence="1" type="ORF">CRENPOLYSF1_430054</name>
</gene>
<proteinExistence type="predicted"/>
<dbReference type="AlphaFoldDB" id="A0A1R4HB06"/>